<dbReference type="InterPro" id="IPR011009">
    <property type="entry name" value="Kinase-like_dom_sf"/>
</dbReference>
<dbReference type="AlphaFoldDB" id="A0A9N9D5P5"/>
<dbReference type="PANTHER" id="PTHR44329">
    <property type="entry name" value="SERINE/THREONINE-PROTEIN KINASE TNNI3K-RELATED"/>
    <property type="match status" value="1"/>
</dbReference>
<dbReference type="SUPFAM" id="SSF56112">
    <property type="entry name" value="Protein kinase-like (PK-like)"/>
    <property type="match status" value="1"/>
</dbReference>
<feature type="domain" description="Protein kinase" evidence="6">
    <location>
        <begin position="53"/>
        <end position="325"/>
    </location>
</feature>
<keyword evidence="3" id="KW-0418">Kinase</keyword>
<evidence type="ECO:0000313" key="8">
    <source>
        <dbReference type="Proteomes" id="UP000789759"/>
    </source>
</evidence>
<protein>
    <submittedName>
        <fullName evidence="7">22766_t:CDS:1</fullName>
    </submittedName>
</protein>
<accession>A0A9N9D5P5</accession>
<dbReference type="Proteomes" id="UP000789759">
    <property type="component" value="Unassembled WGS sequence"/>
</dbReference>
<dbReference type="PROSITE" id="PS00107">
    <property type="entry name" value="PROTEIN_KINASE_ATP"/>
    <property type="match status" value="1"/>
</dbReference>
<dbReference type="InterPro" id="IPR001245">
    <property type="entry name" value="Ser-Thr/Tyr_kinase_cat_dom"/>
</dbReference>
<dbReference type="EMBL" id="CAJVQA010005778">
    <property type="protein sequence ID" value="CAG8627841.1"/>
    <property type="molecule type" value="Genomic_DNA"/>
</dbReference>
<name>A0A9N9D5P5_9GLOM</name>
<dbReference type="GO" id="GO:0004674">
    <property type="term" value="F:protein serine/threonine kinase activity"/>
    <property type="evidence" value="ECO:0007669"/>
    <property type="project" value="TreeGrafter"/>
</dbReference>
<proteinExistence type="predicted"/>
<organism evidence="7 8">
    <name type="scientific">Cetraspora pellucida</name>
    <dbReference type="NCBI Taxonomy" id="1433469"/>
    <lineage>
        <taxon>Eukaryota</taxon>
        <taxon>Fungi</taxon>
        <taxon>Fungi incertae sedis</taxon>
        <taxon>Mucoromycota</taxon>
        <taxon>Glomeromycotina</taxon>
        <taxon>Glomeromycetes</taxon>
        <taxon>Diversisporales</taxon>
        <taxon>Gigasporaceae</taxon>
        <taxon>Cetraspora</taxon>
    </lineage>
</organism>
<evidence type="ECO:0000256" key="4">
    <source>
        <dbReference type="ARBA" id="ARBA00022840"/>
    </source>
</evidence>
<keyword evidence="4 5" id="KW-0067">ATP-binding</keyword>
<dbReference type="PROSITE" id="PS50011">
    <property type="entry name" value="PROTEIN_KINASE_DOM"/>
    <property type="match status" value="1"/>
</dbReference>
<dbReference type="PIRSF" id="PIRSF000654">
    <property type="entry name" value="Integrin-linked_kinase"/>
    <property type="match status" value="1"/>
</dbReference>
<dbReference type="PANTHER" id="PTHR44329:SF288">
    <property type="entry name" value="MITOGEN-ACTIVATED PROTEIN KINASE KINASE KINASE 20"/>
    <property type="match status" value="1"/>
</dbReference>
<evidence type="ECO:0000256" key="3">
    <source>
        <dbReference type="ARBA" id="ARBA00022777"/>
    </source>
</evidence>
<reference evidence="7" key="1">
    <citation type="submission" date="2021-06" db="EMBL/GenBank/DDBJ databases">
        <authorList>
            <person name="Kallberg Y."/>
            <person name="Tangrot J."/>
            <person name="Rosling A."/>
        </authorList>
    </citation>
    <scope>NUCLEOTIDE SEQUENCE</scope>
    <source>
        <strain evidence="7">FL966</strain>
    </source>
</reference>
<evidence type="ECO:0000256" key="1">
    <source>
        <dbReference type="ARBA" id="ARBA00022679"/>
    </source>
</evidence>
<dbReference type="InterPro" id="IPR017441">
    <property type="entry name" value="Protein_kinase_ATP_BS"/>
</dbReference>
<dbReference type="InterPro" id="IPR000719">
    <property type="entry name" value="Prot_kinase_dom"/>
</dbReference>
<feature type="binding site" evidence="5">
    <location>
        <position position="80"/>
    </location>
    <ligand>
        <name>ATP</name>
        <dbReference type="ChEBI" id="CHEBI:30616"/>
    </ligand>
</feature>
<dbReference type="Gene3D" id="3.30.200.20">
    <property type="entry name" value="Phosphorylase Kinase, domain 1"/>
    <property type="match status" value="1"/>
</dbReference>
<dbReference type="OrthoDB" id="2358191at2759"/>
<dbReference type="GO" id="GO:0005524">
    <property type="term" value="F:ATP binding"/>
    <property type="evidence" value="ECO:0007669"/>
    <property type="project" value="UniProtKB-UniRule"/>
</dbReference>
<sequence>MVQKLKLKFCKKHHDERNLEKTTDKQVHELRYYEWMKTKLEKGDIQQFDYSEFGDINQIGKGSHSIVFSAECRGIKIALKKFTRHENKILVNELKQHITVNCHENIIKLLGITTGFIVFNSLKKASLYYRVRRVKSYDEVIEIAEQIVFGIQHLHDNKIVHRNLVSIISSNDCPSRKSPIRFTHKKHPKNILINNNKILISGFGSTWKFDDSLMSLFEQRMTYEYSDPQIFIKAQFIPSTKSDIYSLGVILWELTSGFRPFSKVSNKLALAHLISNGKRETTVPGTPSSYAKLYRKCWNINPKKRPELKEILLKIQQSKEMTETIKNHIS</sequence>
<comment type="caution">
    <text evidence="7">The sequence shown here is derived from an EMBL/GenBank/DDBJ whole genome shotgun (WGS) entry which is preliminary data.</text>
</comment>
<evidence type="ECO:0000259" key="6">
    <source>
        <dbReference type="PROSITE" id="PS50011"/>
    </source>
</evidence>
<evidence type="ECO:0000256" key="5">
    <source>
        <dbReference type="PROSITE-ProRule" id="PRU10141"/>
    </source>
</evidence>
<gene>
    <name evidence="7" type="ORF">CPELLU_LOCUS8242</name>
</gene>
<dbReference type="Gene3D" id="1.10.510.10">
    <property type="entry name" value="Transferase(Phosphotransferase) domain 1"/>
    <property type="match status" value="1"/>
</dbReference>
<dbReference type="Pfam" id="PF07714">
    <property type="entry name" value="PK_Tyr_Ser-Thr"/>
    <property type="match status" value="1"/>
</dbReference>
<keyword evidence="2 5" id="KW-0547">Nucleotide-binding</keyword>
<keyword evidence="1" id="KW-0808">Transferase</keyword>
<dbReference type="Pfam" id="PF00069">
    <property type="entry name" value="Pkinase"/>
    <property type="match status" value="1"/>
</dbReference>
<evidence type="ECO:0000256" key="2">
    <source>
        <dbReference type="ARBA" id="ARBA00022741"/>
    </source>
</evidence>
<keyword evidence="8" id="KW-1185">Reference proteome</keyword>
<evidence type="ECO:0000313" key="7">
    <source>
        <dbReference type="EMBL" id="CAG8627841.1"/>
    </source>
</evidence>
<dbReference type="InterPro" id="IPR051681">
    <property type="entry name" value="Ser/Thr_Kinases-Pseudokinases"/>
</dbReference>